<dbReference type="RefSeq" id="WP_377391314.1">
    <property type="nucleotide sequence ID" value="NZ_JBHUIX010000013.1"/>
</dbReference>
<dbReference type="InterPro" id="IPR036514">
    <property type="entry name" value="SGNH_hydro_sf"/>
</dbReference>
<dbReference type="EMBL" id="JBHUIX010000013">
    <property type="protein sequence ID" value="MFD2175115.1"/>
    <property type="molecule type" value="Genomic_DNA"/>
</dbReference>
<gene>
    <name evidence="1" type="ORF">ACFSM0_13545</name>
</gene>
<evidence type="ECO:0008006" key="3">
    <source>
        <dbReference type="Google" id="ProtNLM"/>
    </source>
</evidence>
<protein>
    <recommendedName>
        <fullName evidence="3">SGNH hydrolase-type esterase domain-containing protein</fullName>
    </recommendedName>
</protein>
<keyword evidence="2" id="KW-1185">Reference proteome</keyword>
<proteinExistence type="predicted"/>
<dbReference type="SUPFAM" id="SSF52266">
    <property type="entry name" value="SGNH hydrolase"/>
    <property type="match status" value="1"/>
</dbReference>
<organism evidence="1 2">
    <name type="scientific">Rhodobacter lacus</name>
    <dbReference type="NCBI Taxonomy" id="1641972"/>
    <lineage>
        <taxon>Bacteria</taxon>
        <taxon>Pseudomonadati</taxon>
        <taxon>Pseudomonadota</taxon>
        <taxon>Alphaproteobacteria</taxon>
        <taxon>Rhodobacterales</taxon>
        <taxon>Rhodobacter group</taxon>
        <taxon>Rhodobacter</taxon>
    </lineage>
</organism>
<evidence type="ECO:0000313" key="2">
    <source>
        <dbReference type="Proteomes" id="UP001597413"/>
    </source>
</evidence>
<dbReference type="Gene3D" id="3.40.50.1110">
    <property type="entry name" value="SGNH hydrolase"/>
    <property type="match status" value="1"/>
</dbReference>
<name>A0ABW5ABY2_9RHOB</name>
<reference evidence="2" key="1">
    <citation type="journal article" date="2019" name="Int. J. Syst. Evol. Microbiol.">
        <title>The Global Catalogue of Microorganisms (GCM) 10K type strain sequencing project: providing services to taxonomists for standard genome sequencing and annotation.</title>
        <authorList>
            <consortium name="The Broad Institute Genomics Platform"/>
            <consortium name="The Broad Institute Genome Sequencing Center for Infectious Disease"/>
            <person name="Wu L."/>
            <person name="Ma J."/>
        </authorList>
    </citation>
    <scope>NUCLEOTIDE SEQUENCE [LARGE SCALE GENOMIC DNA]</scope>
    <source>
        <strain evidence="2">CCUG 55131</strain>
    </source>
</reference>
<comment type="caution">
    <text evidence="1">The sequence shown here is derived from an EMBL/GenBank/DDBJ whole genome shotgun (WGS) entry which is preliminary data.</text>
</comment>
<accession>A0ABW5ABY2</accession>
<dbReference type="Proteomes" id="UP001597413">
    <property type="component" value="Unassembled WGS sequence"/>
</dbReference>
<evidence type="ECO:0000313" key="1">
    <source>
        <dbReference type="EMBL" id="MFD2175115.1"/>
    </source>
</evidence>
<sequence>MPTDGTTTSTLQRESVADEVIVNRAGSTARQVIADLGAQLLSTGILGVAINGLEATSEDHDARLTSVEQQQTTNNVIAGAWAADLADITPTMIGQGAEIPDDATGTHTDPLSGLTVPDAGRYKGYALAPGAWTRIADTGLTGKASNARVDRMAQGDFTEMSNFQMRALPPESGYAWALADSAHRAVILVGLDGRLFLPSYRIDRAALDADLSSVMAQPLDPATGYVWGVFDGLGRLALGITPTGKVVGNMDTTLPGADWVQPPTDILCIGDSLTYGPGGGVIPWRQVLAETYPDRVIGNWGVGGEASFQIAARSNAYYTLVTVTGDTIPASGAVTVTSTTVSIPSTDGASLMGWLGGVYGTLTRVSPTQKTFTRAEAGDPTWIGKAPFVVDLSGRENWTRIICVGTNNRTNAAKIQEDIAALVDAIPTAEKRFLIITPTTGGSIEPGVPTEEGIGSPEQTAVMAVEDWAAARYGDRVLRVRPWSWQFATGSADDQADVAAGTVPRSQRKDIIHWGTALNAEIAAWIINEIERRAW</sequence>